<dbReference type="STRING" id="1237085.Ngar_c18480"/>
<dbReference type="RefSeq" id="WP_015019318.1">
    <property type="nucleotide sequence ID" value="NC_018719.1"/>
</dbReference>
<dbReference type="PROSITE" id="PS50926">
    <property type="entry name" value="TRAM"/>
    <property type="match status" value="1"/>
</dbReference>
<dbReference type="SUPFAM" id="SSF50249">
    <property type="entry name" value="Nucleic acid-binding proteins"/>
    <property type="match status" value="1"/>
</dbReference>
<dbReference type="InterPro" id="IPR002792">
    <property type="entry name" value="TRAM_dom"/>
</dbReference>
<dbReference type="InterPro" id="IPR012340">
    <property type="entry name" value="NA-bd_OB-fold"/>
</dbReference>
<dbReference type="AlphaFoldDB" id="K0IBW5"/>
<name>K0IBW5_NITGG</name>
<sequence>MSYGRRNDNFGPKPVETGKEYDVQITEISRKGDGIARIQGFVIFVKDGKVGQNAKIRISQIGPRFATAEVVNGSAPASQDTPTS</sequence>
<evidence type="ECO:0000313" key="3">
    <source>
        <dbReference type="Proteomes" id="UP000008037"/>
    </source>
</evidence>
<dbReference type="OrthoDB" id="28569at2157"/>
<dbReference type="Gene3D" id="2.40.50.140">
    <property type="entry name" value="Nucleic acid-binding proteins"/>
    <property type="match status" value="1"/>
</dbReference>
<dbReference type="HOGENOM" id="CLU_182721_0_0_2"/>
<dbReference type="BioCyc" id="CNIT1237085:G1324-1846-MONOMER"/>
<dbReference type="KEGG" id="nga:Ngar_c18480"/>
<dbReference type="Proteomes" id="UP000008037">
    <property type="component" value="Chromosome"/>
</dbReference>
<accession>K0IBW5</accession>
<feature type="domain" description="TRAM" evidence="1">
    <location>
        <begin position="14"/>
        <end position="72"/>
    </location>
</feature>
<dbReference type="Pfam" id="PF01938">
    <property type="entry name" value="TRAM"/>
    <property type="match status" value="1"/>
</dbReference>
<evidence type="ECO:0000313" key="2">
    <source>
        <dbReference type="EMBL" id="AFU58781.1"/>
    </source>
</evidence>
<proteinExistence type="predicted"/>
<dbReference type="EMBL" id="CP002408">
    <property type="protein sequence ID" value="AFU58781.1"/>
    <property type="molecule type" value="Genomic_DNA"/>
</dbReference>
<keyword evidence="3" id="KW-1185">Reference proteome</keyword>
<dbReference type="InParanoid" id="K0IBW5"/>
<reference evidence="2 3" key="1">
    <citation type="journal article" date="2012" name="Environ. Microbiol.">
        <title>The genome of the ammonia-oxidizing Candidatus Nitrososphaera gargensis: insights into metabolic versatility and environmental adaptations.</title>
        <authorList>
            <person name="Spang A."/>
            <person name="Poehlein A."/>
            <person name="Offre P."/>
            <person name="Zumbragel S."/>
            <person name="Haider S."/>
            <person name="Rychlik N."/>
            <person name="Nowka B."/>
            <person name="Schmeisser C."/>
            <person name="Lebedeva E.V."/>
            <person name="Rattei T."/>
            <person name="Bohm C."/>
            <person name="Schmid M."/>
            <person name="Galushko A."/>
            <person name="Hatzenpichler R."/>
            <person name="Weinmaier T."/>
            <person name="Daniel R."/>
            <person name="Schleper C."/>
            <person name="Spieck E."/>
            <person name="Streit W."/>
            <person name="Wagner M."/>
        </authorList>
    </citation>
    <scope>NUCLEOTIDE SEQUENCE [LARGE SCALE GENOMIC DNA]</scope>
    <source>
        <strain evidence="3">Ga9.2</strain>
    </source>
</reference>
<protein>
    <submittedName>
        <fullName evidence="2">TRAM domain-containing protein</fullName>
    </submittedName>
</protein>
<evidence type="ECO:0000259" key="1">
    <source>
        <dbReference type="PROSITE" id="PS50926"/>
    </source>
</evidence>
<gene>
    <name evidence="2" type="ordered locus">Ngar_c18480</name>
</gene>
<dbReference type="GeneID" id="13795711"/>
<organism evidence="2 3">
    <name type="scientific">Nitrososphaera gargensis (strain Ga9.2)</name>
    <dbReference type="NCBI Taxonomy" id="1237085"/>
    <lineage>
        <taxon>Archaea</taxon>
        <taxon>Nitrososphaerota</taxon>
        <taxon>Nitrososphaeria</taxon>
        <taxon>Nitrososphaerales</taxon>
        <taxon>Nitrososphaeraceae</taxon>
        <taxon>Nitrososphaera</taxon>
    </lineage>
</organism>